<dbReference type="CDD" id="cd15489">
    <property type="entry name" value="PHD_SF"/>
    <property type="match status" value="1"/>
</dbReference>
<accession>A0A6J7ZYA6</accession>
<organism evidence="2 3">
    <name type="scientific">Mytilus coruscus</name>
    <name type="common">Sea mussel</name>
    <dbReference type="NCBI Taxonomy" id="42192"/>
    <lineage>
        <taxon>Eukaryota</taxon>
        <taxon>Metazoa</taxon>
        <taxon>Spiralia</taxon>
        <taxon>Lophotrochozoa</taxon>
        <taxon>Mollusca</taxon>
        <taxon>Bivalvia</taxon>
        <taxon>Autobranchia</taxon>
        <taxon>Pteriomorphia</taxon>
        <taxon>Mytilida</taxon>
        <taxon>Mytiloidea</taxon>
        <taxon>Mytilidae</taxon>
        <taxon>Mytilinae</taxon>
        <taxon>Mytilus</taxon>
    </lineage>
</organism>
<dbReference type="Proteomes" id="UP000507470">
    <property type="component" value="Unassembled WGS sequence"/>
</dbReference>
<keyword evidence="3" id="KW-1185">Reference proteome</keyword>
<gene>
    <name evidence="2" type="ORF">MCOR_1521</name>
</gene>
<reference evidence="2 3" key="1">
    <citation type="submission" date="2020-06" db="EMBL/GenBank/DDBJ databases">
        <authorList>
            <person name="Li R."/>
            <person name="Bekaert M."/>
        </authorList>
    </citation>
    <scope>NUCLEOTIDE SEQUENCE [LARGE SCALE GENOMIC DNA]</scope>
    <source>
        <strain evidence="3">wild</strain>
    </source>
</reference>
<proteinExistence type="predicted"/>
<feature type="region of interest" description="Disordered" evidence="1">
    <location>
        <begin position="452"/>
        <end position="480"/>
    </location>
</feature>
<evidence type="ECO:0000313" key="3">
    <source>
        <dbReference type="Proteomes" id="UP000507470"/>
    </source>
</evidence>
<evidence type="ECO:0000313" key="2">
    <source>
        <dbReference type="EMBL" id="CAC5358151.1"/>
    </source>
</evidence>
<feature type="region of interest" description="Disordered" evidence="1">
    <location>
        <begin position="331"/>
        <end position="420"/>
    </location>
</feature>
<sequence>MSENKILKSCRTFYINPKEVNKKKATRKAVILADSKGKYIEREITTEHCLNIKFIVKSGWTVQKCIDWVEKNLTTTFHANETYTFYIWLGTCDITNLDRSTRLISLDSDSNRNIRYIIRKFQELKEVITSRIIRSDIVFSGGAFNFNTTLELQKGHIEYQDYQEQDTHLEYQLDELNLEIRRLNGSENRSPKFMQDLWRGSKGHNPKATRTSARNKVKPSIFTPSKYENFSLNKRKAMDKKLEQCNRQADILLMYKHENYILELSLAAYELLKLAMTEYFANHNIYKIQAKDQKDKHGLCTRTSYSVINLNSNKQQYRINLFHTTSRIEVNGRGSEQSSGDASLVKTSQPKQKPASGDASLAGSQQSSKDALLDKASSQSQSLSAHQANGDASLVKTSQLRQKPASGDASLAGSQQSSKDALLDKASRDALLAIKTYERGILHQSSSGDASLEKILQSSQNPASRDALLPGQQQSSGDASLDKSIELNMTNTDNSWDNLLMILCSICAKSVNGLVTPTYFCCRCEQTMHAHCEKDRVANVEDMNNDYICFTCTQMDQTMSNSQENNRAETTVNHTAAKNRAACTGETATIVSEEDTILKIPIKQKPKKPNKTKDVSSQERQLEGQLVQCKARIAMLEDVNRDYKNTINLLRSQLEIKNTTLTNNEQEQCLCRKQHANKESYIEEKLEGMLEKFKYELEIRDIKIGHQMEMMELKNKVSLLEMQQTITDRLEKENQQGRHKC</sequence>
<feature type="compositionally biased region" description="Polar residues" evidence="1">
    <location>
        <begin position="331"/>
        <end position="351"/>
    </location>
</feature>
<dbReference type="InterPro" id="IPR011011">
    <property type="entry name" value="Znf_FYVE_PHD"/>
</dbReference>
<protein>
    <recommendedName>
        <fullName evidence="4">Zinc finger PHD-type domain-containing protein</fullName>
    </recommendedName>
</protein>
<name>A0A6J7ZYA6_MYTCO</name>
<feature type="compositionally biased region" description="Low complexity" evidence="1">
    <location>
        <begin position="374"/>
        <end position="388"/>
    </location>
</feature>
<evidence type="ECO:0008006" key="4">
    <source>
        <dbReference type="Google" id="ProtNLM"/>
    </source>
</evidence>
<dbReference type="AlphaFoldDB" id="A0A6J7ZYA6"/>
<dbReference type="OrthoDB" id="6164387at2759"/>
<dbReference type="EMBL" id="CACVKT020000315">
    <property type="protein sequence ID" value="CAC5358151.1"/>
    <property type="molecule type" value="Genomic_DNA"/>
</dbReference>
<dbReference type="SUPFAM" id="SSF57903">
    <property type="entry name" value="FYVE/PHD zinc finger"/>
    <property type="match status" value="1"/>
</dbReference>
<evidence type="ECO:0000256" key="1">
    <source>
        <dbReference type="SAM" id="MobiDB-lite"/>
    </source>
</evidence>